<dbReference type="Pfam" id="PF13692">
    <property type="entry name" value="Glyco_trans_1_4"/>
    <property type="match status" value="1"/>
</dbReference>
<dbReference type="Gene3D" id="3.40.50.2000">
    <property type="entry name" value="Glycogen Phosphorylase B"/>
    <property type="match status" value="1"/>
</dbReference>
<dbReference type="SUPFAM" id="SSF53756">
    <property type="entry name" value="UDP-Glycosyltransferase/glycogen phosphorylase"/>
    <property type="match status" value="1"/>
</dbReference>
<reference evidence="1 2" key="1">
    <citation type="submission" date="2017-06" db="EMBL/GenBank/DDBJ databases">
        <authorList>
            <person name="Kim H.J."/>
            <person name="Triplett B.A."/>
        </authorList>
    </citation>
    <scope>NUCLEOTIDE SEQUENCE [LARGE SCALE GENOMIC DNA]</scope>
    <source>
        <strain evidence="1 2">DSM 29150</strain>
    </source>
</reference>
<gene>
    <name evidence="1" type="ORF">SAMN06265371_103241</name>
</gene>
<keyword evidence="1" id="KW-0808">Transferase</keyword>
<proteinExistence type="predicted"/>
<protein>
    <submittedName>
        <fullName evidence="1">Glycosyltransferase involved in cell wall bisynthesis</fullName>
    </submittedName>
</protein>
<dbReference type="Proteomes" id="UP000198384">
    <property type="component" value="Unassembled WGS sequence"/>
</dbReference>
<keyword evidence="2" id="KW-1185">Reference proteome</keyword>
<accession>A0A238WIN0</accession>
<dbReference type="AlphaFoldDB" id="A0A238WIN0"/>
<name>A0A238WIN0_9FLAO</name>
<dbReference type="OrthoDB" id="1094459at2"/>
<dbReference type="EMBL" id="FZNT01000003">
    <property type="protein sequence ID" value="SNR46181.1"/>
    <property type="molecule type" value="Genomic_DNA"/>
</dbReference>
<dbReference type="RefSeq" id="WP_089380907.1">
    <property type="nucleotide sequence ID" value="NZ_FZNT01000003.1"/>
</dbReference>
<sequence>MNKYLNIISFDVPYPPNYGGVIDVFYKLKALHKLGVKIILHTFEYGRGENKELNKYCDKIYYYKRNSKIKSSISKIPFIVKTRANKSLIENLKLNDFTILFEGLHTTYPLVISEFKDRTKLIRMHNIEHNYYKGLSKSEENSFKKIYFTFEAAKLKNYESILDKANYILSISPLEHLYFSTKFPSKTKYIPAFHQHNFIKSSEGIGDYALYHGDLRIADNLKSCSFLIDVFSEIDYPLIIASSTINKKMSTRIKKHTNINFIDITNNNQLEELLNNAHINVLPTFQNTGIKLKLLNALYSGRFCIVNNEMILKTGLEDLCIIANTKKEFQEKIKEYSLINFKKEDIIKREKILKNLNTNTSALEILKLI</sequence>
<evidence type="ECO:0000313" key="1">
    <source>
        <dbReference type="EMBL" id="SNR46181.1"/>
    </source>
</evidence>
<evidence type="ECO:0000313" key="2">
    <source>
        <dbReference type="Proteomes" id="UP000198384"/>
    </source>
</evidence>
<dbReference type="GO" id="GO:0016740">
    <property type="term" value="F:transferase activity"/>
    <property type="evidence" value="ECO:0007669"/>
    <property type="project" value="UniProtKB-KW"/>
</dbReference>
<organism evidence="1 2">
    <name type="scientific">Lutibacter agarilyticus</name>
    <dbReference type="NCBI Taxonomy" id="1109740"/>
    <lineage>
        <taxon>Bacteria</taxon>
        <taxon>Pseudomonadati</taxon>
        <taxon>Bacteroidota</taxon>
        <taxon>Flavobacteriia</taxon>
        <taxon>Flavobacteriales</taxon>
        <taxon>Flavobacteriaceae</taxon>
        <taxon>Lutibacter</taxon>
    </lineage>
</organism>